<protein>
    <submittedName>
        <fullName evidence="2">Uncharacterized protein</fullName>
    </submittedName>
</protein>
<name>A0A177ETD5_9EURO</name>
<dbReference type="OrthoDB" id="4218123at2759"/>
<sequence>MTLWSSIKPFWPLLFTFVLPRAVNYYAALKTAYRTRPPPRPLPKRTSRGLNALFVSICVFLYASWPLRGDIADHNVFVATQSRLSVPTDVLFERLAMLRENGALSAADEALRAKLTSPALPRRIRMTDGLMVYDMNSNDNVCDSLRQLYLRFGPSTLRDCLFCHPDDQISYLLYHLPTNTVLPHLFHVLCLGLATSETVGGYEASTWRRAAVFGALVLAGADVFLTATYAPPVAISTVAPAGTFWLGTTARYLGLCAFDIALALCIYASATGRFYLFPSTSAGGPGSADAELARRRTDELLTQANLALQMAATNLRAYSIARNAVVRNPALKDRDDAYWRAVVAVEREREGEGTGVGGDDVDNDTLYEDEEVQAAVARAYGTGAINIASVRREAEAFVRHATRGLDG</sequence>
<dbReference type="RefSeq" id="XP_022506838.1">
    <property type="nucleotide sequence ID" value="XM_022660841.1"/>
</dbReference>
<keyword evidence="3" id="KW-1185">Reference proteome</keyword>
<feature type="transmembrane region" description="Helical" evidence="1">
    <location>
        <begin position="211"/>
        <end position="230"/>
    </location>
</feature>
<evidence type="ECO:0000313" key="3">
    <source>
        <dbReference type="Proteomes" id="UP000077002"/>
    </source>
</evidence>
<keyword evidence="1" id="KW-1133">Transmembrane helix</keyword>
<gene>
    <name evidence="2" type="ORF">AYO21_10936</name>
</gene>
<accession>A0A177ETD5</accession>
<dbReference type="PANTHER" id="PTHR39470">
    <property type="entry name" value="CHROMOSOME 10, WHOLE GENOME SHOTGUN SEQUENCE"/>
    <property type="match status" value="1"/>
</dbReference>
<feature type="transmembrane region" description="Helical" evidence="1">
    <location>
        <begin position="12"/>
        <end position="29"/>
    </location>
</feature>
<proteinExistence type="predicted"/>
<feature type="transmembrane region" description="Helical" evidence="1">
    <location>
        <begin position="181"/>
        <end position="199"/>
    </location>
</feature>
<dbReference type="PANTHER" id="PTHR39470:SF1">
    <property type="entry name" value="CHORISMATE SYNTHASE PROTEIN"/>
    <property type="match status" value="1"/>
</dbReference>
<evidence type="ECO:0000313" key="2">
    <source>
        <dbReference type="EMBL" id="OAG34886.1"/>
    </source>
</evidence>
<dbReference type="EMBL" id="LVKK01000137">
    <property type="protein sequence ID" value="OAG34886.1"/>
    <property type="molecule type" value="Genomic_DNA"/>
</dbReference>
<organism evidence="2 3">
    <name type="scientific">Fonsecaea monophora</name>
    <dbReference type="NCBI Taxonomy" id="254056"/>
    <lineage>
        <taxon>Eukaryota</taxon>
        <taxon>Fungi</taxon>
        <taxon>Dikarya</taxon>
        <taxon>Ascomycota</taxon>
        <taxon>Pezizomycotina</taxon>
        <taxon>Eurotiomycetes</taxon>
        <taxon>Chaetothyriomycetidae</taxon>
        <taxon>Chaetothyriales</taxon>
        <taxon>Herpotrichiellaceae</taxon>
        <taxon>Fonsecaea</taxon>
    </lineage>
</organism>
<comment type="caution">
    <text evidence="2">The sequence shown here is derived from an EMBL/GenBank/DDBJ whole genome shotgun (WGS) entry which is preliminary data.</text>
</comment>
<keyword evidence="1" id="KW-0472">Membrane</keyword>
<dbReference type="Proteomes" id="UP000077002">
    <property type="component" value="Unassembled WGS sequence"/>
</dbReference>
<evidence type="ECO:0000256" key="1">
    <source>
        <dbReference type="SAM" id="Phobius"/>
    </source>
</evidence>
<keyword evidence="1" id="KW-0812">Transmembrane</keyword>
<dbReference type="GeneID" id="34606043"/>
<reference evidence="2 3" key="1">
    <citation type="submission" date="2016-03" db="EMBL/GenBank/DDBJ databases">
        <title>Draft genome sequence of the Fonsecaea monophora CBS 269.37.</title>
        <authorList>
            <person name="Bombassaro A."/>
            <person name="Vinicius W.A."/>
            <person name="De Hoog S."/>
            <person name="Sun J."/>
            <person name="Souza E.M."/>
            <person name="Raittz R.T."/>
            <person name="Costa F."/>
            <person name="Leao A.C."/>
            <person name="Tadra-Sfeir M.Z."/>
            <person name="Baura V."/>
            <person name="Balsanelli E."/>
            <person name="Pedrosa F.O."/>
            <person name="Moreno L.F."/>
            <person name="Steffens M.B."/>
            <person name="Xi L."/>
            <person name="Bocca A.L."/>
            <person name="Felipe M.S."/>
            <person name="Teixeira M."/>
            <person name="Telles Filho F.Q."/>
            <person name="Azevedo C.M."/>
            <person name="Gomes R."/>
            <person name="Vicente V.A."/>
        </authorList>
    </citation>
    <scope>NUCLEOTIDE SEQUENCE [LARGE SCALE GENOMIC DNA]</scope>
    <source>
        <strain evidence="2 3">CBS 269.37</strain>
    </source>
</reference>
<feature type="transmembrane region" description="Helical" evidence="1">
    <location>
        <begin position="250"/>
        <end position="270"/>
    </location>
</feature>
<feature type="transmembrane region" description="Helical" evidence="1">
    <location>
        <begin position="50"/>
        <end position="67"/>
    </location>
</feature>
<dbReference type="AlphaFoldDB" id="A0A177ETD5"/>